<keyword evidence="3" id="KW-1185">Reference proteome</keyword>
<dbReference type="Proteomes" id="UP000503308">
    <property type="component" value="Chromosome"/>
</dbReference>
<feature type="coiled-coil region" evidence="1">
    <location>
        <begin position="33"/>
        <end position="106"/>
    </location>
</feature>
<gene>
    <name evidence="2" type="ORF">G3256_09985</name>
</gene>
<keyword evidence="1" id="KW-0175">Coiled coil</keyword>
<dbReference type="EMBL" id="CP048788">
    <property type="protein sequence ID" value="QJF51466.1"/>
    <property type="molecule type" value="Genomic_DNA"/>
</dbReference>
<name>A0A858SX58_9RHOB</name>
<proteinExistence type="predicted"/>
<sequence>MSEIDELQSRILAAMDRVAQGVDALAAPDTSQTDDLRKTLEDEKARNAALSEQVETLTRQQQENEDAVAAQVSGKVASLDTQLQKLRRANAQLTEACDALRRANAEGVGEPHLINKSMMAELEAIKAMRNAEMAEADEIIAALTPLLESVAGSDMEGTA</sequence>
<protein>
    <submittedName>
        <fullName evidence="2">Uncharacterized protein</fullName>
    </submittedName>
</protein>
<dbReference type="RefSeq" id="WP_169640682.1">
    <property type="nucleotide sequence ID" value="NZ_CP048788.1"/>
</dbReference>
<evidence type="ECO:0000256" key="1">
    <source>
        <dbReference type="SAM" id="Coils"/>
    </source>
</evidence>
<evidence type="ECO:0000313" key="3">
    <source>
        <dbReference type="Proteomes" id="UP000503308"/>
    </source>
</evidence>
<reference evidence="2 3" key="1">
    <citation type="submission" date="2020-02" db="EMBL/GenBank/DDBJ databases">
        <title>Genome sequence of Roseobacter ponti.</title>
        <authorList>
            <person name="Hollensteiner J."/>
            <person name="Schneider D."/>
            <person name="Poehlein A."/>
            <person name="Daniel R."/>
        </authorList>
    </citation>
    <scope>NUCLEOTIDE SEQUENCE [LARGE SCALE GENOMIC DNA]</scope>
    <source>
        <strain evidence="2 3">DSM 106830</strain>
    </source>
</reference>
<organism evidence="2 3">
    <name type="scientific">Roseobacter ponti</name>
    <dbReference type="NCBI Taxonomy" id="1891787"/>
    <lineage>
        <taxon>Bacteria</taxon>
        <taxon>Pseudomonadati</taxon>
        <taxon>Pseudomonadota</taxon>
        <taxon>Alphaproteobacteria</taxon>
        <taxon>Rhodobacterales</taxon>
        <taxon>Roseobacteraceae</taxon>
        <taxon>Roseobacter</taxon>
    </lineage>
</organism>
<evidence type="ECO:0000313" key="2">
    <source>
        <dbReference type="EMBL" id="QJF51466.1"/>
    </source>
</evidence>
<dbReference type="AlphaFoldDB" id="A0A858SX58"/>
<accession>A0A858SX58</accession>
<dbReference type="KEGG" id="rpon:G3256_09985"/>